<dbReference type="InterPro" id="IPR004886">
    <property type="entry name" value="Glucanosyltransferase"/>
</dbReference>
<dbReference type="Pfam" id="PF03198">
    <property type="entry name" value="Glyco_hydro_72"/>
    <property type="match status" value="1"/>
</dbReference>
<dbReference type="GO" id="GO:0042124">
    <property type="term" value="F:1,3-beta-glucanosyltransferase activity"/>
    <property type="evidence" value="ECO:0007669"/>
    <property type="project" value="UniProtKB-ARBA"/>
</dbReference>
<name>A0A093VEB8_TALMA</name>
<feature type="transmembrane region" description="Helical" evidence="16">
    <location>
        <begin position="831"/>
        <end position="849"/>
    </location>
</feature>
<feature type="transmembrane region" description="Helical" evidence="16">
    <location>
        <begin position="631"/>
        <end position="651"/>
    </location>
</feature>
<dbReference type="InterPro" id="IPR017853">
    <property type="entry name" value="GH"/>
</dbReference>
<evidence type="ECO:0000256" key="5">
    <source>
        <dbReference type="ARBA" id="ARBA00022622"/>
    </source>
</evidence>
<keyword evidence="6 14" id="KW-0808">Transferase</keyword>
<feature type="signal peptide" evidence="14">
    <location>
        <begin position="1"/>
        <end position="17"/>
    </location>
</feature>
<dbReference type="FunFam" id="3.20.20.80:FF:000032">
    <property type="entry name" value="1,3-beta-glucanosyltransferase"/>
    <property type="match status" value="1"/>
</dbReference>
<dbReference type="PROSITE" id="PS50850">
    <property type="entry name" value="MFS"/>
    <property type="match status" value="1"/>
</dbReference>
<keyword evidence="5 14" id="KW-0336">GPI-anchor</keyword>
<feature type="transmembrane region" description="Helical" evidence="16">
    <location>
        <begin position="802"/>
        <end position="819"/>
    </location>
</feature>
<keyword evidence="12 14" id="KW-0449">Lipoprotein</keyword>
<dbReference type="GO" id="GO:0022857">
    <property type="term" value="F:transmembrane transporter activity"/>
    <property type="evidence" value="ECO:0007669"/>
    <property type="project" value="InterPro"/>
</dbReference>
<dbReference type="InterPro" id="IPR020846">
    <property type="entry name" value="MFS_dom"/>
</dbReference>
<keyword evidence="4" id="KW-0813">Transport</keyword>
<evidence type="ECO:0000256" key="2">
    <source>
        <dbReference type="ARBA" id="ARBA00004609"/>
    </source>
</evidence>
<dbReference type="Gene3D" id="1.20.1250.20">
    <property type="entry name" value="MFS general substrate transporter like domains"/>
    <property type="match status" value="1"/>
</dbReference>
<reference evidence="18" key="1">
    <citation type="journal article" date="2014" name="PLoS Genet.">
        <title>Signature Gene Expression Reveals Novel Clues to the Molecular Mechanisms of Dimorphic Transition in Penicillium marneffei.</title>
        <authorList>
            <person name="Yang E."/>
            <person name="Wang G."/>
            <person name="Cai J."/>
            <person name="Woo P.C."/>
            <person name="Lau S.K."/>
            <person name="Yuen K.-Y."/>
            <person name="Chow W.-N."/>
            <person name="Lin X."/>
        </authorList>
    </citation>
    <scope>NUCLEOTIDE SEQUENCE [LARGE SCALE GENOMIC DNA]</scope>
    <source>
        <strain evidence="18">PM1</strain>
    </source>
</reference>
<protein>
    <recommendedName>
        <fullName evidence="14">1,3-beta-glucanosyltransferase</fullName>
        <ecNumber evidence="14">2.4.1.-</ecNumber>
    </recommendedName>
</protein>
<feature type="transmembrane region" description="Helical" evidence="16">
    <location>
        <begin position="426"/>
        <end position="448"/>
    </location>
</feature>
<dbReference type="InterPro" id="IPR011701">
    <property type="entry name" value="MFS"/>
</dbReference>
<keyword evidence="11" id="KW-0325">Glycoprotein</keyword>
<feature type="transmembrane region" description="Helical" evidence="16">
    <location>
        <begin position="855"/>
        <end position="880"/>
    </location>
</feature>
<feature type="transmembrane region" description="Helical" evidence="16">
    <location>
        <begin position="697"/>
        <end position="717"/>
    </location>
</feature>
<feature type="transmembrane region" description="Helical" evidence="16">
    <location>
        <begin position="892"/>
        <end position="913"/>
    </location>
</feature>
<dbReference type="HOGENOM" id="CLU_302889_0_0_1"/>
<feature type="transmembrane region" description="Helical" evidence="16">
    <location>
        <begin position="925"/>
        <end position="947"/>
    </location>
</feature>
<evidence type="ECO:0000256" key="3">
    <source>
        <dbReference type="ARBA" id="ARBA00007528"/>
    </source>
</evidence>
<dbReference type="PANTHER" id="PTHR43791:SF50">
    <property type="entry name" value="TRANSPORTER, PUTATIVE (AFU_ORTHOLOGUE AFUA_2G00840)-RELATED"/>
    <property type="match status" value="1"/>
</dbReference>
<dbReference type="PANTHER" id="PTHR43791">
    <property type="entry name" value="PERMEASE-RELATED"/>
    <property type="match status" value="1"/>
</dbReference>
<feature type="transmembrane region" description="Helical" evidence="16">
    <location>
        <begin position="766"/>
        <end position="790"/>
    </location>
</feature>
<accession>A0A093VEB8</accession>
<dbReference type="EC" id="2.4.1.-" evidence="14"/>
<dbReference type="AlphaFoldDB" id="A0A093VEB8"/>
<evidence type="ECO:0000256" key="6">
    <source>
        <dbReference type="ARBA" id="ARBA00022679"/>
    </source>
</evidence>
<evidence type="ECO:0000256" key="12">
    <source>
        <dbReference type="ARBA" id="ARBA00023288"/>
    </source>
</evidence>
<organism evidence="18">
    <name type="scientific">Talaromyces marneffei PM1</name>
    <dbReference type="NCBI Taxonomy" id="1077442"/>
    <lineage>
        <taxon>Eukaryota</taxon>
        <taxon>Fungi</taxon>
        <taxon>Dikarya</taxon>
        <taxon>Ascomycota</taxon>
        <taxon>Pezizomycotina</taxon>
        <taxon>Eurotiomycetes</taxon>
        <taxon>Eurotiomycetidae</taxon>
        <taxon>Eurotiales</taxon>
        <taxon>Trichocomaceae</taxon>
        <taxon>Talaromyces</taxon>
        <taxon>Talaromyces sect. Talaromyces</taxon>
    </lineage>
</organism>
<comment type="similarity">
    <text evidence="3 14">Belongs to the glycosyl hydrolase 72 family.</text>
</comment>
<proteinExistence type="inferred from homology"/>
<evidence type="ECO:0000256" key="11">
    <source>
        <dbReference type="ARBA" id="ARBA00023180"/>
    </source>
</evidence>
<keyword evidence="8 14" id="KW-0732">Signal</keyword>
<dbReference type="FunFam" id="1.20.1250.20:FF:000188">
    <property type="entry name" value="MFS general substrate transporter"/>
    <property type="match status" value="1"/>
</dbReference>
<keyword evidence="9 16" id="KW-1133">Transmembrane helix</keyword>
<dbReference type="SUPFAM" id="SSF103473">
    <property type="entry name" value="MFS general substrate transporter"/>
    <property type="match status" value="1"/>
</dbReference>
<dbReference type="Pfam" id="PF07690">
    <property type="entry name" value="MFS_1"/>
    <property type="match status" value="1"/>
</dbReference>
<evidence type="ECO:0000256" key="1">
    <source>
        <dbReference type="ARBA" id="ARBA00004141"/>
    </source>
</evidence>
<dbReference type="FunFam" id="1.20.1250.20:FF:000013">
    <property type="entry name" value="MFS general substrate transporter"/>
    <property type="match status" value="1"/>
</dbReference>
<dbReference type="Gene3D" id="3.20.20.80">
    <property type="entry name" value="Glycosidases"/>
    <property type="match status" value="1"/>
</dbReference>
<dbReference type="eggNOG" id="KOG2533">
    <property type="taxonomic scope" value="Eukaryota"/>
</dbReference>
<evidence type="ECO:0000256" key="4">
    <source>
        <dbReference type="ARBA" id="ARBA00022448"/>
    </source>
</evidence>
<evidence type="ECO:0000259" key="17">
    <source>
        <dbReference type="PROSITE" id="PS50850"/>
    </source>
</evidence>
<dbReference type="SUPFAM" id="SSF51445">
    <property type="entry name" value="(Trans)glycosidases"/>
    <property type="match status" value="1"/>
</dbReference>
<gene>
    <name evidence="18" type="ORF">GQ26_0071920</name>
</gene>
<comment type="function">
    <text evidence="13">Splits internally a 1,3-beta-glucan molecule and transfers the newly generated reducing end (the donor) to the non-reducing end of another 1,3-beta-glucan molecule (the acceptor) forming a 1,3-beta linkage, resulting in the elongation of 1,3-beta-glucan chains in the cell wall. Involved in cell wall morphogenesis.</text>
</comment>
<comment type="caution">
    <text evidence="18">The sequence shown here is derived from an EMBL/GenBank/DDBJ whole genome shotgun (WGS) entry which is preliminary data.</text>
</comment>
<evidence type="ECO:0000256" key="16">
    <source>
        <dbReference type="SAM" id="Phobius"/>
    </source>
</evidence>
<feature type="region of interest" description="Disordered" evidence="15">
    <location>
        <begin position="323"/>
        <end position="359"/>
    </location>
</feature>
<dbReference type="GO" id="GO:0098552">
    <property type="term" value="C:side of membrane"/>
    <property type="evidence" value="ECO:0007669"/>
    <property type="project" value="UniProtKB-KW"/>
</dbReference>
<evidence type="ECO:0000256" key="7">
    <source>
        <dbReference type="ARBA" id="ARBA00022692"/>
    </source>
</evidence>
<dbReference type="EMBL" id="JPOX01000007">
    <property type="protein sequence ID" value="KFX50485.1"/>
    <property type="molecule type" value="Genomic_DNA"/>
</dbReference>
<feature type="chain" id="PRO_5005107602" description="1,3-beta-glucanosyltransferase" evidence="14">
    <location>
        <begin position="18"/>
        <end position="984"/>
    </location>
</feature>
<evidence type="ECO:0000256" key="14">
    <source>
        <dbReference type="RuleBase" id="RU361209"/>
    </source>
</evidence>
<sequence>MKGTLASLATTVALVAAMPQNLQVRDGITPAVIKGNAFFVGDNRFYLRGVDYQPGGSSKLVDPLADADACKRDIVKFIDLGLNTIRVYSVDNSLNHDECMKALADAGIYVVLDVNTPKYSINRADPEVSYNDVYLQYVFATVEMFSKYPNTLAFFSGNEVINDGPSSKAAPYVKAVARDIRMFLRKRGLRLVPVGYSAADVDTNRLQMAQYMNCGTDDERSDFFAFNDYSWCDPSSFKISGWDQKVKNFTGYGLPLFLSEYGCNTNKRQFQEVTSLYSTDMTVVYSGGLVYEYSEEGTNYGLVKIDGNDITEKEDYTALKDALKKTPNPEGDGNYNSTGGANGCPAPDPPNWDVTNDSLPAIPSPALKYMTDGAGQGAGFSGSGSQDKGTKSTGTAAPGSGSASGSNSASTSKGAAANLRAPELTFTPVLCSAVVALFTLFGASLVIFRSSTTEDHSIVISLISNRVPININCSPFLCQDRMSVHEPTADVENEAVDNKNARVLSTTDASTSLGVKDSFPGTARVIDYEAERALCRKFDFRLLPILAFMYLCNALDKGNLGNAKTDGMDKGSQYNLLLSIFFVPFVVFAPPIAMLAKRFSPAKVISLMMSSFGCFTLLSASVSNYSGLFALRWFLGMSESAFFPLVIYYQTTFYRRGELARRLGIFYAASNIANAFSGLLAFGVFQIKNPALQGWRYLFLIEGAFTVCFSVFAFLYLPQSPQQARFLTEEEKQLAFYRIQVDSSAVVNEEFNLRHALRILQRPTSYAFLAIEICLGVPLQGVSLFLPQIVARLGYSTVKTNLYTVAPNVTGAVMLLILAFSSDATRLRSPFIVLGFIFTLVGFVIYAAINDVTAQIHLAYYACFMMTWGTSAPSVLLSTWYNNNIADEGQRVLLTSIGVPLANLMGLVSSNVFRSQDAPKYLPALVTIASFGGAGALITACLGVYMWSDNIRRNRRAGRKIDARDVPTVRLWDGPKMEEFRWFL</sequence>
<keyword evidence="10 14" id="KW-0472">Membrane</keyword>
<feature type="transmembrane region" description="Helical" evidence="16">
    <location>
        <begin position="663"/>
        <end position="685"/>
    </location>
</feature>
<evidence type="ECO:0000256" key="10">
    <source>
        <dbReference type="ARBA" id="ARBA00023136"/>
    </source>
</evidence>
<evidence type="ECO:0000256" key="15">
    <source>
        <dbReference type="SAM" id="MobiDB-lite"/>
    </source>
</evidence>
<keyword evidence="7 16" id="KW-0812">Transmembrane</keyword>
<evidence type="ECO:0000256" key="13">
    <source>
        <dbReference type="ARBA" id="ARBA00025026"/>
    </source>
</evidence>
<dbReference type="InterPro" id="IPR036259">
    <property type="entry name" value="MFS_trans_sf"/>
</dbReference>
<evidence type="ECO:0000256" key="8">
    <source>
        <dbReference type="ARBA" id="ARBA00022729"/>
    </source>
</evidence>
<evidence type="ECO:0000256" key="9">
    <source>
        <dbReference type="ARBA" id="ARBA00022989"/>
    </source>
</evidence>
<feature type="domain" description="Major facilitator superfamily (MFS) profile" evidence="17">
    <location>
        <begin position="525"/>
        <end position="984"/>
    </location>
</feature>
<feature type="compositionally biased region" description="Low complexity" evidence="15">
    <location>
        <begin position="383"/>
        <end position="413"/>
    </location>
</feature>
<dbReference type="GO" id="GO:0005886">
    <property type="term" value="C:plasma membrane"/>
    <property type="evidence" value="ECO:0007669"/>
    <property type="project" value="UniProtKB-SubCell"/>
</dbReference>
<feature type="transmembrane region" description="Helical" evidence="16">
    <location>
        <begin position="576"/>
        <end position="595"/>
    </location>
</feature>
<feature type="region of interest" description="Disordered" evidence="15">
    <location>
        <begin position="378"/>
        <end position="413"/>
    </location>
</feature>
<comment type="subcellular location">
    <subcellularLocation>
        <location evidence="2 14">Cell membrane</location>
        <topology evidence="2 14">Lipid-anchor</topology>
        <topology evidence="2 14">GPI-anchor</topology>
    </subcellularLocation>
    <subcellularLocation>
        <location evidence="1">Membrane</location>
        <topology evidence="1">Multi-pass membrane protein</topology>
    </subcellularLocation>
</comment>
<evidence type="ECO:0000313" key="18">
    <source>
        <dbReference type="EMBL" id="KFX50485.1"/>
    </source>
</evidence>